<feature type="signal peptide" evidence="1">
    <location>
        <begin position="1"/>
        <end position="25"/>
    </location>
</feature>
<dbReference type="EMBL" id="JACHMH010000001">
    <property type="protein sequence ID" value="MBB4680049.1"/>
    <property type="molecule type" value="Genomic_DNA"/>
</dbReference>
<feature type="chain" id="PRO_5039123341" evidence="1">
    <location>
        <begin position="26"/>
        <end position="335"/>
    </location>
</feature>
<evidence type="ECO:0000313" key="2">
    <source>
        <dbReference type="EMBL" id="MBB4680049.1"/>
    </source>
</evidence>
<dbReference type="RefSeq" id="WP_185005726.1">
    <property type="nucleotide sequence ID" value="NZ_BAAAUI010000019.1"/>
</dbReference>
<comment type="caution">
    <text evidence="2">The sequence shown here is derived from an EMBL/GenBank/DDBJ whole genome shotgun (WGS) entry which is preliminary data.</text>
</comment>
<evidence type="ECO:0000313" key="3">
    <source>
        <dbReference type="Proteomes" id="UP000533598"/>
    </source>
</evidence>
<evidence type="ECO:0000256" key="1">
    <source>
        <dbReference type="SAM" id="SignalP"/>
    </source>
</evidence>
<dbReference type="Proteomes" id="UP000533598">
    <property type="component" value="Unassembled WGS sequence"/>
</dbReference>
<proteinExistence type="predicted"/>
<dbReference type="Gene3D" id="2.160.20.160">
    <property type="match status" value="1"/>
</dbReference>
<sequence>MGSRIPRLALVACAPLMFTIAAAPAAPVASAAPPPMCTVNGVLTTGTLLLGRVTINGTAGNDVIKCHATLAQNSEYPLTVNALGGDDDVFFGGVLLGDDGTKDIVNLGAGNDKFFAKLNTNVSDTRAANEGTINGGLGNDTIIVGDVPENANYGADGNGASGEVNGGDGNDTIIVNGGTLPEGNNFGNAGTVNGGTGADTISVRGGFRGIGYIGTPANVGTVNGGAGIDTITITGGYSDSRFSQEPGGAANGENDFDPDVDPTFGVVNGGLGVDKITLNGGVRYNFETETPAQGSNPGPSNVEEAIVDGGGALGLDGATCTFNPASQGTVTRCTP</sequence>
<gene>
    <name evidence="2" type="ORF">HNR67_006167</name>
</gene>
<keyword evidence="3" id="KW-1185">Reference proteome</keyword>
<reference evidence="2 3" key="1">
    <citation type="submission" date="2020-08" db="EMBL/GenBank/DDBJ databases">
        <title>Sequencing the genomes of 1000 actinobacteria strains.</title>
        <authorList>
            <person name="Klenk H.-P."/>
        </authorList>
    </citation>
    <scope>NUCLEOTIDE SEQUENCE [LARGE SCALE GENOMIC DNA]</scope>
    <source>
        <strain evidence="2 3">DSM 44230</strain>
    </source>
</reference>
<dbReference type="InterPro" id="IPR011049">
    <property type="entry name" value="Serralysin-like_metalloprot_C"/>
</dbReference>
<name>A0A7W7FYH1_9PSEU</name>
<keyword evidence="1" id="KW-0732">Signal</keyword>
<dbReference type="AlphaFoldDB" id="A0A7W7FYH1"/>
<dbReference type="SUPFAM" id="SSF51120">
    <property type="entry name" value="beta-Roll"/>
    <property type="match status" value="1"/>
</dbReference>
<dbReference type="PRINTS" id="PR00313">
    <property type="entry name" value="CABNDNGRPT"/>
</dbReference>
<accession>A0A7W7FYH1</accession>
<protein>
    <submittedName>
        <fullName evidence="2">Ca2+-binding RTX toxin-like protein</fullName>
    </submittedName>
</protein>
<organism evidence="2 3">
    <name type="scientific">Crossiella cryophila</name>
    <dbReference type="NCBI Taxonomy" id="43355"/>
    <lineage>
        <taxon>Bacteria</taxon>
        <taxon>Bacillati</taxon>
        <taxon>Actinomycetota</taxon>
        <taxon>Actinomycetes</taxon>
        <taxon>Pseudonocardiales</taxon>
        <taxon>Pseudonocardiaceae</taxon>
        <taxon>Crossiella</taxon>
    </lineage>
</organism>